<feature type="domain" description="2-C-methyl-D-erythritol 2,4-cyclodiphosphate synthase" evidence="8">
    <location>
        <begin position="3"/>
        <end position="155"/>
    </location>
</feature>
<dbReference type="InterPro" id="IPR020555">
    <property type="entry name" value="MECDP_synthase_CS"/>
</dbReference>
<evidence type="ECO:0000256" key="5">
    <source>
        <dbReference type="ARBA" id="ARBA00022723"/>
    </source>
</evidence>
<name>A0A1W1DE75_9ZZZZ</name>
<dbReference type="InterPro" id="IPR003526">
    <property type="entry name" value="MECDP_synthase"/>
</dbReference>
<evidence type="ECO:0000256" key="4">
    <source>
        <dbReference type="ARBA" id="ARBA00012579"/>
    </source>
</evidence>
<dbReference type="UniPathway" id="UPA00056">
    <property type="reaction ID" value="UER00095"/>
</dbReference>
<dbReference type="CDD" id="cd00554">
    <property type="entry name" value="MECDP_synthase"/>
    <property type="match status" value="1"/>
</dbReference>
<dbReference type="EMBL" id="FPHS01000228">
    <property type="protein sequence ID" value="SFV79510.1"/>
    <property type="molecule type" value="Genomic_DNA"/>
</dbReference>
<comment type="catalytic activity">
    <reaction evidence="1">
        <text>4-CDP-2-C-methyl-D-erythritol 2-phosphate = 2-C-methyl-D-erythritol 2,4-cyclic diphosphate + CMP</text>
        <dbReference type="Rhea" id="RHEA:23864"/>
        <dbReference type="ChEBI" id="CHEBI:57919"/>
        <dbReference type="ChEBI" id="CHEBI:58483"/>
        <dbReference type="ChEBI" id="CHEBI:60377"/>
        <dbReference type="EC" id="4.6.1.12"/>
    </reaction>
</comment>
<dbReference type="AlphaFoldDB" id="A0A1W1DE75"/>
<keyword evidence="6" id="KW-0414">Isoprene biosynthesis</keyword>
<evidence type="ECO:0000259" key="8">
    <source>
        <dbReference type="Pfam" id="PF02542"/>
    </source>
</evidence>
<dbReference type="EMBL" id="FPHX01000052">
    <property type="protein sequence ID" value="SFV84153.1"/>
    <property type="molecule type" value="Genomic_DNA"/>
</dbReference>
<dbReference type="Gene3D" id="3.30.1330.50">
    <property type="entry name" value="2-C-methyl-D-erythritol 2,4-cyclodiphosphate synthase"/>
    <property type="match status" value="1"/>
</dbReference>
<evidence type="ECO:0000313" key="9">
    <source>
        <dbReference type="EMBL" id="SFV79510.1"/>
    </source>
</evidence>
<dbReference type="EC" id="4.6.1.12" evidence="4"/>
<keyword evidence="5" id="KW-0479">Metal-binding</keyword>
<proteinExistence type="predicted"/>
<dbReference type="NCBIfam" id="TIGR00151">
    <property type="entry name" value="ispF"/>
    <property type="match status" value="1"/>
</dbReference>
<comment type="pathway">
    <text evidence="3">Isoprenoid biosynthesis; isopentenyl diphosphate biosynthesis via DXP pathway; isopentenyl diphosphate from 1-deoxy-D-xylulose 5-phosphate: step 4/6.</text>
</comment>
<evidence type="ECO:0000256" key="7">
    <source>
        <dbReference type="ARBA" id="ARBA00023239"/>
    </source>
</evidence>
<dbReference type="Pfam" id="PF02542">
    <property type="entry name" value="YgbB"/>
    <property type="match status" value="1"/>
</dbReference>
<gene>
    <name evidence="9" type="ORF">MNB_SUP05-11-798</name>
    <name evidence="10" type="ORF">MNB_SUP05-12-626</name>
    <name evidence="11" type="ORF">MNB_SUP05-9-1018</name>
</gene>
<dbReference type="GO" id="GO:0016114">
    <property type="term" value="P:terpenoid biosynthetic process"/>
    <property type="evidence" value="ECO:0007669"/>
    <property type="project" value="InterPro"/>
</dbReference>
<organism evidence="9">
    <name type="scientific">hydrothermal vent metagenome</name>
    <dbReference type="NCBI Taxonomy" id="652676"/>
    <lineage>
        <taxon>unclassified sequences</taxon>
        <taxon>metagenomes</taxon>
        <taxon>ecological metagenomes</taxon>
    </lineage>
</organism>
<dbReference type="InterPro" id="IPR036571">
    <property type="entry name" value="MECDP_synthase_sf"/>
</dbReference>
<dbReference type="GO" id="GO:0008685">
    <property type="term" value="F:2-C-methyl-D-erythritol 2,4-cyclodiphosphate synthase activity"/>
    <property type="evidence" value="ECO:0007669"/>
    <property type="project" value="UniProtKB-EC"/>
</dbReference>
<reference evidence="9" key="1">
    <citation type="submission" date="2016-10" db="EMBL/GenBank/DDBJ databases">
        <authorList>
            <person name="de Groot N.N."/>
        </authorList>
    </citation>
    <scope>NUCLEOTIDE SEQUENCE</scope>
</reference>
<evidence type="ECO:0000313" key="11">
    <source>
        <dbReference type="EMBL" id="SFV84153.1"/>
    </source>
</evidence>
<sequence>MNIKTGLGQDSHAFDVTNSKLLVLGGIEFDHPQGLRGNSDADVILHSLTNAISSITGKNILGAKADALCQQGVTDSTEYLKLALSDLDDWHIEHIAISIECLVPKISPKIETLKANIAKLMNTQTNNIGITATTGEGLTAFGRGEGIQVLSIITVSKA</sequence>
<dbReference type="GO" id="GO:0019288">
    <property type="term" value="P:isopentenyl diphosphate biosynthetic process, methylerythritol 4-phosphate pathway"/>
    <property type="evidence" value="ECO:0007669"/>
    <property type="project" value="UniProtKB-UniPathway"/>
</dbReference>
<evidence type="ECO:0000256" key="3">
    <source>
        <dbReference type="ARBA" id="ARBA00004709"/>
    </source>
</evidence>
<evidence type="ECO:0000313" key="10">
    <source>
        <dbReference type="EMBL" id="SFV81937.1"/>
    </source>
</evidence>
<keyword evidence="7 9" id="KW-0456">Lyase</keyword>
<dbReference type="PANTHER" id="PTHR43181:SF1">
    <property type="entry name" value="2-C-METHYL-D-ERYTHRITOL 2,4-CYCLODIPHOSPHATE SYNTHASE, CHLOROPLASTIC"/>
    <property type="match status" value="1"/>
</dbReference>
<dbReference type="GO" id="GO:0046872">
    <property type="term" value="F:metal ion binding"/>
    <property type="evidence" value="ECO:0007669"/>
    <property type="project" value="UniProtKB-KW"/>
</dbReference>
<evidence type="ECO:0000256" key="2">
    <source>
        <dbReference type="ARBA" id="ARBA00001968"/>
    </source>
</evidence>
<comment type="cofactor">
    <cofactor evidence="2">
        <name>a divalent metal cation</name>
        <dbReference type="ChEBI" id="CHEBI:60240"/>
    </cofactor>
</comment>
<dbReference type="PANTHER" id="PTHR43181">
    <property type="entry name" value="2-C-METHYL-D-ERYTHRITOL 2,4-CYCLODIPHOSPHATE SYNTHASE, CHLOROPLASTIC"/>
    <property type="match status" value="1"/>
</dbReference>
<dbReference type="SUPFAM" id="SSF69765">
    <property type="entry name" value="IpsF-like"/>
    <property type="match status" value="1"/>
</dbReference>
<protein>
    <recommendedName>
        <fullName evidence="4">2-C-methyl-D-erythritol 2,4-cyclodiphosphate synthase</fullName>
        <ecNumber evidence="4">4.6.1.12</ecNumber>
    </recommendedName>
</protein>
<evidence type="ECO:0000256" key="1">
    <source>
        <dbReference type="ARBA" id="ARBA00000200"/>
    </source>
</evidence>
<evidence type="ECO:0000256" key="6">
    <source>
        <dbReference type="ARBA" id="ARBA00023229"/>
    </source>
</evidence>
<dbReference type="EMBL" id="FPHT01000206">
    <property type="protein sequence ID" value="SFV81937.1"/>
    <property type="molecule type" value="Genomic_DNA"/>
</dbReference>
<dbReference type="PROSITE" id="PS01350">
    <property type="entry name" value="ISPF"/>
    <property type="match status" value="1"/>
</dbReference>
<accession>A0A1W1DE75</accession>